<feature type="domain" description="4-oxalocrotonate tautomerase-like" evidence="3">
    <location>
        <begin position="2"/>
        <end position="61"/>
    </location>
</feature>
<dbReference type="GO" id="GO:0016853">
    <property type="term" value="F:isomerase activity"/>
    <property type="evidence" value="ECO:0007669"/>
    <property type="project" value="UniProtKB-KW"/>
</dbReference>
<evidence type="ECO:0000313" key="5">
    <source>
        <dbReference type="Proteomes" id="UP000189935"/>
    </source>
</evidence>
<dbReference type="InterPro" id="IPR014347">
    <property type="entry name" value="Tautomerase/MIF_sf"/>
</dbReference>
<evidence type="ECO:0000313" key="4">
    <source>
        <dbReference type="EMBL" id="SHL84941.1"/>
    </source>
</evidence>
<organism evidence="4 5">
    <name type="scientific">Bradyrhizobium lablabi</name>
    <dbReference type="NCBI Taxonomy" id="722472"/>
    <lineage>
        <taxon>Bacteria</taxon>
        <taxon>Pseudomonadati</taxon>
        <taxon>Pseudomonadota</taxon>
        <taxon>Alphaproteobacteria</taxon>
        <taxon>Hyphomicrobiales</taxon>
        <taxon>Nitrobacteraceae</taxon>
        <taxon>Bradyrhizobium</taxon>
    </lineage>
</organism>
<evidence type="ECO:0000259" key="3">
    <source>
        <dbReference type="Pfam" id="PF01361"/>
    </source>
</evidence>
<dbReference type="AlphaFoldDB" id="A0A1M7DZK0"/>
<dbReference type="SUPFAM" id="SSF55331">
    <property type="entry name" value="Tautomerase/MIF"/>
    <property type="match status" value="1"/>
</dbReference>
<dbReference type="EMBL" id="LT670844">
    <property type="protein sequence ID" value="SHL84941.1"/>
    <property type="molecule type" value="Genomic_DNA"/>
</dbReference>
<dbReference type="Pfam" id="PF01361">
    <property type="entry name" value="Tautomerase"/>
    <property type="match status" value="1"/>
</dbReference>
<keyword evidence="2" id="KW-0413">Isomerase</keyword>
<accession>A0A1M7DZK0</accession>
<dbReference type="PANTHER" id="PTHR35530">
    <property type="entry name" value="TAUTOMERASE-RELATED"/>
    <property type="match status" value="1"/>
</dbReference>
<gene>
    <name evidence="4" type="ORF">SAMN05444159_6984</name>
</gene>
<evidence type="ECO:0000256" key="1">
    <source>
        <dbReference type="ARBA" id="ARBA00006723"/>
    </source>
</evidence>
<reference evidence="4 5" key="1">
    <citation type="submission" date="2016-11" db="EMBL/GenBank/DDBJ databases">
        <authorList>
            <person name="Jaros S."/>
            <person name="Januszkiewicz K."/>
            <person name="Wedrychowicz H."/>
        </authorList>
    </citation>
    <scope>NUCLEOTIDE SEQUENCE [LARGE SCALE GENOMIC DNA]</scope>
    <source>
        <strain evidence="4 5">GAS499</strain>
    </source>
</reference>
<dbReference type="PANTHER" id="PTHR35530:SF1">
    <property type="entry name" value="2-HYDROXYMUCONATE TAUTOMERASE"/>
    <property type="match status" value="1"/>
</dbReference>
<protein>
    <submittedName>
        <fullName evidence="4">4-oxalocrotonate tautomerase</fullName>
    </submittedName>
</protein>
<dbReference type="OrthoDB" id="9803586at2"/>
<dbReference type="InterPro" id="IPR004370">
    <property type="entry name" value="4-OT-like_dom"/>
</dbReference>
<dbReference type="Proteomes" id="UP000189935">
    <property type="component" value="Chromosome I"/>
</dbReference>
<name>A0A1M7DZK0_9BRAD</name>
<proteinExistence type="inferred from homology"/>
<evidence type="ECO:0000256" key="2">
    <source>
        <dbReference type="ARBA" id="ARBA00023235"/>
    </source>
</evidence>
<dbReference type="RefSeq" id="WP_079544049.1">
    <property type="nucleotide sequence ID" value="NZ_LT670844.1"/>
</dbReference>
<dbReference type="Gene3D" id="3.30.429.10">
    <property type="entry name" value="Macrophage Migration Inhibitory Factor"/>
    <property type="match status" value="2"/>
</dbReference>
<comment type="similarity">
    <text evidence="1">Belongs to the 4-oxalocrotonate tautomerase family.</text>
</comment>
<sequence>MPLITVTYSSPRTAPSLKADIAAAVSELTAQILHKDPKVTAIIVKSVDAADWFAGGKSLADERLASYWLDIHISEGTNTKDEKAAYLAAMFKRMGELLGPLHNESYLHVDEVRGDAYGFGGLTQERRYIAGKLEVSPQRAAR</sequence>